<evidence type="ECO:0000313" key="2">
    <source>
        <dbReference type="EMBL" id="DAE27591.1"/>
    </source>
</evidence>
<proteinExistence type="predicted"/>
<reference evidence="2" key="1">
    <citation type="journal article" date="2021" name="Proc. Natl. Acad. Sci. U.S.A.">
        <title>A Catalog of Tens of Thousands of Viruses from Human Metagenomes Reveals Hidden Associations with Chronic Diseases.</title>
        <authorList>
            <person name="Tisza M.J."/>
            <person name="Buck C.B."/>
        </authorList>
    </citation>
    <scope>NUCLEOTIDE SEQUENCE</scope>
    <source>
        <strain evidence="2">Cti5L29</strain>
    </source>
</reference>
<accession>A0A8S5R8B4</accession>
<feature type="coiled-coil region" evidence="1">
    <location>
        <begin position="9"/>
        <end position="58"/>
    </location>
</feature>
<keyword evidence="1" id="KW-0175">Coiled coil</keyword>
<organism evidence="2">
    <name type="scientific">virus sp. cti5L29</name>
    <dbReference type="NCBI Taxonomy" id="2826813"/>
    <lineage>
        <taxon>Viruses</taxon>
    </lineage>
</organism>
<protein>
    <submittedName>
        <fullName evidence="2">Uncharacterized protein</fullName>
    </submittedName>
</protein>
<dbReference type="EMBL" id="BK015841">
    <property type="protein sequence ID" value="DAE27591.1"/>
    <property type="molecule type" value="Genomic_DNA"/>
</dbReference>
<evidence type="ECO:0000256" key="1">
    <source>
        <dbReference type="SAM" id="Coils"/>
    </source>
</evidence>
<name>A0A8S5R8B4_9VIRU</name>
<sequence>MLKKVVKALEGFEDLYDKVSEMKENLEAEKQEAIKIAVAEVEERYAEKSAKIDEVFAQVSETEEIEVPDEEEVVEPVAEEVCEGEAQEVISY</sequence>